<keyword evidence="3" id="KW-0862">Zinc</keyword>
<keyword evidence="1" id="KW-0479">Metal-binding</keyword>
<dbReference type="EMBL" id="BDHI01000022">
    <property type="protein sequence ID" value="GCB25866.1"/>
    <property type="molecule type" value="Genomic_DNA"/>
</dbReference>
<accession>A0A401L2Z8</accession>
<feature type="region of interest" description="Disordered" evidence="4">
    <location>
        <begin position="1"/>
        <end position="44"/>
    </location>
</feature>
<reference evidence="6 7" key="1">
    <citation type="submission" date="2016-09" db="EMBL/GenBank/DDBJ databases">
        <title>Aspergillus awamori IFM 58123T.</title>
        <authorList>
            <person name="Kusuya Y."/>
            <person name="Shimizu M."/>
            <person name="Takahashi H."/>
            <person name="Yaguchi T."/>
        </authorList>
    </citation>
    <scope>NUCLEOTIDE SEQUENCE [LARGE SCALE GENOMIC DNA]</scope>
    <source>
        <strain evidence="6 7">IFM 58123</strain>
    </source>
</reference>
<dbReference type="SUPFAM" id="SSF57850">
    <property type="entry name" value="RING/U-box"/>
    <property type="match status" value="1"/>
</dbReference>
<keyword evidence="2" id="KW-0863">Zinc-finger</keyword>
<name>A0A401L2Z8_ASPAW</name>
<gene>
    <name evidence="6" type="ORF">AAWM_08751</name>
</gene>
<evidence type="ECO:0000256" key="4">
    <source>
        <dbReference type="SAM" id="MobiDB-lite"/>
    </source>
</evidence>
<dbReference type="GO" id="GO:0008270">
    <property type="term" value="F:zinc ion binding"/>
    <property type="evidence" value="ECO:0007669"/>
    <property type="project" value="UniProtKB-KW"/>
</dbReference>
<dbReference type="Pfam" id="PF00097">
    <property type="entry name" value="zf-C3HC4"/>
    <property type="match status" value="1"/>
</dbReference>
<keyword evidence="7" id="KW-1185">Reference proteome</keyword>
<feature type="compositionally biased region" description="Polar residues" evidence="4">
    <location>
        <begin position="66"/>
        <end position="93"/>
    </location>
</feature>
<organism evidence="6 7">
    <name type="scientific">Aspergillus awamori</name>
    <name type="common">Black koji mold</name>
    <dbReference type="NCBI Taxonomy" id="105351"/>
    <lineage>
        <taxon>Eukaryota</taxon>
        <taxon>Fungi</taxon>
        <taxon>Dikarya</taxon>
        <taxon>Ascomycota</taxon>
        <taxon>Pezizomycotina</taxon>
        <taxon>Eurotiomycetes</taxon>
        <taxon>Eurotiomycetidae</taxon>
        <taxon>Eurotiales</taxon>
        <taxon>Aspergillaceae</taxon>
        <taxon>Aspergillus</taxon>
    </lineage>
</organism>
<evidence type="ECO:0000256" key="2">
    <source>
        <dbReference type="ARBA" id="ARBA00022771"/>
    </source>
</evidence>
<dbReference type="InterPro" id="IPR018957">
    <property type="entry name" value="Znf_C3HC4_RING-type"/>
</dbReference>
<feature type="region of interest" description="Disordered" evidence="4">
    <location>
        <begin position="60"/>
        <end position="93"/>
    </location>
</feature>
<feature type="region of interest" description="Disordered" evidence="4">
    <location>
        <begin position="147"/>
        <end position="166"/>
    </location>
</feature>
<dbReference type="InterPro" id="IPR013083">
    <property type="entry name" value="Znf_RING/FYVE/PHD"/>
</dbReference>
<evidence type="ECO:0000256" key="3">
    <source>
        <dbReference type="ARBA" id="ARBA00022833"/>
    </source>
</evidence>
<dbReference type="AlphaFoldDB" id="A0A401L2Z8"/>
<protein>
    <recommendedName>
        <fullName evidence="5">Zinc finger C3HC4 RING-type domain-containing protein</fullName>
    </recommendedName>
</protein>
<evidence type="ECO:0000313" key="7">
    <source>
        <dbReference type="Proteomes" id="UP000286921"/>
    </source>
</evidence>
<dbReference type="CDD" id="cd16449">
    <property type="entry name" value="RING-HC"/>
    <property type="match status" value="1"/>
</dbReference>
<dbReference type="Proteomes" id="UP000286921">
    <property type="component" value="Unassembled WGS sequence"/>
</dbReference>
<feature type="domain" description="Zinc finger C3HC4 RING-type" evidence="5">
    <location>
        <begin position="177"/>
        <end position="204"/>
    </location>
</feature>
<evidence type="ECO:0000259" key="5">
    <source>
        <dbReference type="Pfam" id="PF00097"/>
    </source>
</evidence>
<sequence>MSTYTTLNRPLGAEAPLTPWGPAGISNGSDHTSPEVPSGLPGTWLPPLEYPFEVSVAGERYEADSDPSQTRYSSGSFNNPINNDIGSPSSSDTSTCLLYHSRAGDSIDNPIEINDDDSLSPMDGFLTQLTRAGDTIDHPVYIDDRTITETASDNDAEPSEGSSGLESLADTRDELQCKICYSQAVNLVLGCGHAFCHACFVHYVHILDDSLGREYLAGLKLRYGMVEPHFLTVTRNLTLATMPMVVASFLYLVRAPTTATASSRTVWCKA</sequence>
<dbReference type="Gene3D" id="3.30.40.10">
    <property type="entry name" value="Zinc/RING finger domain, C3HC4 (zinc finger)"/>
    <property type="match status" value="1"/>
</dbReference>
<evidence type="ECO:0000313" key="6">
    <source>
        <dbReference type="EMBL" id="GCB25866.1"/>
    </source>
</evidence>
<comment type="caution">
    <text evidence="6">The sequence shown here is derived from an EMBL/GenBank/DDBJ whole genome shotgun (WGS) entry which is preliminary data.</text>
</comment>
<proteinExistence type="predicted"/>
<evidence type="ECO:0000256" key="1">
    <source>
        <dbReference type="ARBA" id="ARBA00022723"/>
    </source>
</evidence>